<sequence>MRGMTEHYTPQEEERSGPFHTEGSRLPLLLSVTPISYSPQEDSRAYVCCRSHGAEQGLVGNVLWATGGGMKERGPFCFWGARAARERGALRGASRQKGTPREAGLYDVIECDVVCVTRLSGNAARGVPVPGKSHNGAPPVMGCKGFAGQRTLRSRVRAANARNEDGCLSPVPLALLLNRVSHSPGTRAGRATDKPRMIQV</sequence>
<dbReference type="Proteomes" id="UP001152803">
    <property type="component" value="Unassembled WGS sequence"/>
</dbReference>
<keyword evidence="3" id="KW-1185">Reference proteome</keyword>
<dbReference type="EMBL" id="JAFJMO010000018">
    <property type="protein sequence ID" value="KAJ8250682.1"/>
    <property type="molecule type" value="Genomic_DNA"/>
</dbReference>
<organism evidence="2 3">
    <name type="scientific">Conger conger</name>
    <name type="common">Conger eel</name>
    <name type="synonym">Muraena conger</name>
    <dbReference type="NCBI Taxonomy" id="82655"/>
    <lineage>
        <taxon>Eukaryota</taxon>
        <taxon>Metazoa</taxon>
        <taxon>Chordata</taxon>
        <taxon>Craniata</taxon>
        <taxon>Vertebrata</taxon>
        <taxon>Euteleostomi</taxon>
        <taxon>Actinopterygii</taxon>
        <taxon>Neopterygii</taxon>
        <taxon>Teleostei</taxon>
        <taxon>Anguilliformes</taxon>
        <taxon>Congridae</taxon>
        <taxon>Conger</taxon>
    </lineage>
</organism>
<accession>A0A9Q1HN25</accession>
<gene>
    <name evidence="2" type="ORF">COCON_G00226040</name>
</gene>
<proteinExistence type="predicted"/>
<reference evidence="2" key="1">
    <citation type="journal article" date="2023" name="Science">
        <title>Genome structures resolve the early diversification of teleost fishes.</title>
        <authorList>
            <person name="Parey E."/>
            <person name="Louis A."/>
            <person name="Montfort J."/>
            <person name="Bouchez O."/>
            <person name="Roques C."/>
            <person name="Iampietro C."/>
            <person name="Lluch J."/>
            <person name="Castinel A."/>
            <person name="Donnadieu C."/>
            <person name="Desvignes T."/>
            <person name="Floi Bucao C."/>
            <person name="Jouanno E."/>
            <person name="Wen M."/>
            <person name="Mejri S."/>
            <person name="Dirks R."/>
            <person name="Jansen H."/>
            <person name="Henkel C."/>
            <person name="Chen W.J."/>
            <person name="Zahm M."/>
            <person name="Cabau C."/>
            <person name="Klopp C."/>
            <person name="Thompson A.W."/>
            <person name="Robinson-Rechavi M."/>
            <person name="Braasch I."/>
            <person name="Lecointre G."/>
            <person name="Bobe J."/>
            <person name="Postlethwait J.H."/>
            <person name="Berthelot C."/>
            <person name="Roest Crollius H."/>
            <person name="Guiguen Y."/>
        </authorList>
    </citation>
    <scope>NUCLEOTIDE SEQUENCE</scope>
    <source>
        <strain evidence="2">Concon-B</strain>
    </source>
</reference>
<protein>
    <submittedName>
        <fullName evidence="2">Uncharacterized protein</fullName>
    </submittedName>
</protein>
<evidence type="ECO:0000313" key="3">
    <source>
        <dbReference type="Proteomes" id="UP001152803"/>
    </source>
</evidence>
<dbReference type="AlphaFoldDB" id="A0A9Q1HN25"/>
<evidence type="ECO:0000256" key="1">
    <source>
        <dbReference type="SAM" id="MobiDB-lite"/>
    </source>
</evidence>
<feature type="region of interest" description="Disordered" evidence="1">
    <location>
        <begin position="1"/>
        <end position="23"/>
    </location>
</feature>
<comment type="caution">
    <text evidence="2">The sequence shown here is derived from an EMBL/GenBank/DDBJ whole genome shotgun (WGS) entry which is preliminary data.</text>
</comment>
<name>A0A9Q1HN25_CONCO</name>
<evidence type="ECO:0000313" key="2">
    <source>
        <dbReference type="EMBL" id="KAJ8250682.1"/>
    </source>
</evidence>